<dbReference type="PANTHER" id="PTHR33572">
    <property type="entry name" value="SPORE DEVELOPMENT REGULATOR VOSA"/>
    <property type="match status" value="1"/>
</dbReference>
<proteinExistence type="predicted"/>
<organism evidence="7 8">
    <name type="scientific">Rhodofomes roseus</name>
    <dbReference type="NCBI Taxonomy" id="34475"/>
    <lineage>
        <taxon>Eukaryota</taxon>
        <taxon>Fungi</taxon>
        <taxon>Dikarya</taxon>
        <taxon>Basidiomycota</taxon>
        <taxon>Agaricomycotina</taxon>
        <taxon>Agaricomycetes</taxon>
        <taxon>Polyporales</taxon>
        <taxon>Rhodofomes</taxon>
    </lineage>
</organism>
<dbReference type="InterPro" id="IPR021740">
    <property type="entry name" value="Velvet"/>
</dbReference>
<keyword evidence="4" id="KW-0539">Nucleus</keyword>
<dbReference type="EMBL" id="JADCUA010000005">
    <property type="protein sequence ID" value="KAH9840030.1"/>
    <property type="molecule type" value="Genomic_DNA"/>
</dbReference>
<accession>A0ABQ8KNP5</accession>
<comment type="subcellular location">
    <subcellularLocation>
        <location evidence="1">Nucleus</location>
    </subcellularLocation>
</comment>
<evidence type="ECO:0000259" key="6">
    <source>
        <dbReference type="PROSITE" id="PS51821"/>
    </source>
</evidence>
<dbReference type="GeneID" id="72003740"/>
<name>A0ABQ8KNP5_9APHY</name>
<dbReference type="Proteomes" id="UP000814176">
    <property type="component" value="Unassembled WGS sequence"/>
</dbReference>
<feature type="region of interest" description="Disordered" evidence="5">
    <location>
        <begin position="333"/>
        <end position="357"/>
    </location>
</feature>
<reference evidence="7 8" key="1">
    <citation type="journal article" date="2021" name="Environ. Microbiol.">
        <title>Gene family expansions and transcriptome signatures uncover fungal adaptations to wood decay.</title>
        <authorList>
            <person name="Hage H."/>
            <person name="Miyauchi S."/>
            <person name="Viragh M."/>
            <person name="Drula E."/>
            <person name="Min B."/>
            <person name="Chaduli D."/>
            <person name="Navarro D."/>
            <person name="Favel A."/>
            <person name="Norest M."/>
            <person name="Lesage-Meessen L."/>
            <person name="Balint B."/>
            <person name="Merenyi Z."/>
            <person name="de Eugenio L."/>
            <person name="Morin E."/>
            <person name="Martinez A.T."/>
            <person name="Baldrian P."/>
            <person name="Stursova M."/>
            <person name="Martinez M.J."/>
            <person name="Novotny C."/>
            <person name="Magnuson J.K."/>
            <person name="Spatafora J.W."/>
            <person name="Maurice S."/>
            <person name="Pangilinan J."/>
            <person name="Andreopoulos W."/>
            <person name="LaButti K."/>
            <person name="Hundley H."/>
            <person name="Na H."/>
            <person name="Kuo A."/>
            <person name="Barry K."/>
            <person name="Lipzen A."/>
            <person name="Henrissat B."/>
            <person name="Riley R."/>
            <person name="Ahrendt S."/>
            <person name="Nagy L.G."/>
            <person name="Grigoriev I.V."/>
            <person name="Martin F."/>
            <person name="Rosso M.N."/>
        </authorList>
    </citation>
    <scope>NUCLEOTIDE SEQUENCE [LARGE SCALE GENOMIC DNA]</scope>
    <source>
        <strain evidence="7 8">CIRM-BRFM 1785</strain>
    </source>
</reference>
<gene>
    <name evidence="7" type="ORF">C8Q71DRAFT_745513</name>
</gene>
<evidence type="ECO:0000256" key="4">
    <source>
        <dbReference type="ARBA" id="ARBA00023242"/>
    </source>
</evidence>
<evidence type="ECO:0000313" key="7">
    <source>
        <dbReference type="EMBL" id="KAH9840030.1"/>
    </source>
</evidence>
<keyword evidence="2" id="KW-0805">Transcription regulation</keyword>
<sequence>MPPSQLHVQRVASTQVGEPVSFLSGPLANRVVRVQVVELQKAELGRKCGIKDRRPLDPPPAVQVKLFELDGVGTSQATEHELMHLSESIALGFICFVDLFPFPEASDPPMEGISESLPSTSRSAYSQYEDRAPSPVLSSSLYSPLEDLDLVDSAGADFEYPVNTPMDTIDPAVIGLSTSLNPPSMSGGVLPMRVPYNPIPAQNAQRQETAGPSPNEVVAYVNGAPVIQGSCCTTAFVGTTFVSVSCFNLHGNSALLSVFSDLAVTITGTVLIRYRVVNILHATFEHAQRPVLAECWGGPVTIYPANLFPGLQESTDLTKTLSSLGVPVNIRQTERKRRRKDDGKRRLKRLESAPSTG</sequence>
<evidence type="ECO:0000313" key="8">
    <source>
        <dbReference type="Proteomes" id="UP000814176"/>
    </source>
</evidence>
<dbReference type="PANTHER" id="PTHR33572:SF15">
    <property type="entry name" value="VELVET DOMAIN-CONTAINING PROTEIN"/>
    <property type="match status" value="1"/>
</dbReference>
<keyword evidence="8" id="KW-1185">Reference proteome</keyword>
<keyword evidence="3" id="KW-0804">Transcription</keyword>
<evidence type="ECO:0000256" key="5">
    <source>
        <dbReference type="SAM" id="MobiDB-lite"/>
    </source>
</evidence>
<evidence type="ECO:0000256" key="2">
    <source>
        <dbReference type="ARBA" id="ARBA00023015"/>
    </source>
</evidence>
<dbReference type="Gene3D" id="2.60.40.3960">
    <property type="entry name" value="Velvet domain"/>
    <property type="match status" value="1"/>
</dbReference>
<feature type="domain" description="Velvet" evidence="6">
    <location>
        <begin position="29"/>
        <end position="331"/>
    </location>
</feature>
<dbReference type="Pfam" id="PF11754">
    <property type="entry name" value="Velvet"/>
    <property type="match status" value="1"/>
</dbReference>
<evidence type="ECO:0000256" key="1">
    <source>
        <dbReference type="ARBA" id="ARBA00004123"/>
    </source>
</evidence>
<protein>
    <submittedName>
        <fullName evidence="7">Velvet factor</fullName>
    </submittedName>
</protein>
<dbReference type="PROSITE" id="PS51821">
    <property type="entry name" value="VELVET"/>
    <property type="match status" value="1"/>
</dbReference>
<evidence type="ECO:0000256" key="3">
    <source>
        <dbReference type="ARBA" id="ARBA00023163"/>
    </source>
</evidence>
<dbReference type="InterPro" id="IPR037525">
    <property type="entry name" value="Velvet_dom"/>
</dbReference>
<comment type="caution">
    <text evidence="7">The sequence shown here is derived from an EMBL/GenBank/DDBJ whole genome shotgun (WGS) entry which is preliminary data.</text>
</comment>
<dbReference type="RefSeq" id="XP_047781680.1">
    <property type="nucleotide sequence ID" value="XM_047923008.1"/>
</dbReference>
<dbReference type="InterPro" id="IPR038491">
    <property type="entry name" value="Velvet_dom_sf"/>
</dbReference>